<evidence type="ECO:0000313" key="20">
    <source>
        <dbReference type="Proteomes" id="UP001139006"/>
    </source>
</evidence>
<comment type="similarity">
    <text evidence="2 16">Belongs to the FPG family.</text>
</comment>
<name>A0A9X2JL89_9LACO</name>
<keyword evidence="8 16" id="KW-0862">Zinc</keyword>
<keyword evidence="10 16" id="KW-0234">DNA repair</keyword>
<dbReference type="InterPro" id="IPR010663">
    <property type="entry name" value="Znf_FPG/IleRS"/>
</dbReference>
<keyword evidence="9 16" id="KW-0238">DNA-binding</keyword>
<feature type="binding site" evidence="16">
    <location>
        <position position="92"/>
    </location>
    <ligand>
        <name>DNA</name>
        <dbReference type="ChEBI" id="CHEBI:16991"/>
    </ligand>
</feature>
<feature type="active site" description="Schiff-base intermediate with DNA" evidence="16">
    <location>
        <position position="2"/>
    </location>
</feature>
<protein>
    <recommendedName>
        <fullName evidence="16">Formamidopyrimidine-DNA glycosylase</fullName>
        <shortName evidence="16">Fapy-DNA glycosylase</shortName>
        <ecNumber evidence="16">3.2.2.23</ecNumber>
    </recommendedName>
    <alternativeName>
        <fullName evidence="16">DNA-(apurinic or apyrimidinic site) lyase MutM</fullName>
        <shortName evidence="16">AP lyase MutM</shortName>
        <ecNumber evidence="16">4.2.99.18</ecNumber>
    </alternativeName>
</protein>
<comment type="cofactor">
    <cofactor evidence="16">
        <name>Zn(2+)</name>
        <dbReference type="ChEBI" id="CHEBI:29105"/>
    </cofactor>
    <text evidence="16">Binds 1 zinc ion per subunit.</text>
</comment>
<dbReference type="GO" id="GO:0008270">
    <property type="term" value="F:zinc ion binding"/>
    <property type="evidence" value="ECO:0007669"/>
    <property type="project" value="UniProtKB-UniRule"/>
</dbReference>
<keyword evidence="7 16" id="KW-0378">Hydrolase</keyword>
<comment type="function">
    <text evidence="16">Involved in base excision repair of DNA damaged by oxidation or by mutagenic agents. Acts as DNA glycosylase that recognizes and removes damaged bases. Has a preference for oxidized purines, such as 7,8-dihydro-8-oxoguanine (8-oxoG). Has AP (apurinic/apyrimidinic) lyase activity and introduces nicks in the DNA strand. Cleaves the DNA backbone by beta-delta elimination to generate a single-strand break at the site of the removed base with both 3'- and 5'-phosphates.</text>
</comment>
<dbReference type="EMBL" id="JAIULA010000008">
    <property type="protein sequence ID" value="MCP0886738.1"/>
    <property type="molecule type" value="Genomic_DNA"/>
</dbReference>
<dbReference type="SMART" id="SM01232">
    <property type="entry name" value="H2TH"/>
    <property type="match status" value="1"/>
</dbReference>
<evidence type="ECO:0000259" key="18">
    <source>
        <dbReference type="PROSITE" id="PS51068"/>
    </source>
</evidence>
<dbReference type="EC" id="4.2.99.18" evidence="16"/>
<keyword evidence="20" id="KW-1185">Reference proteome</keyword>
<dbReference type="RefSeq" id="WP_253360074.1">
    <property type="nucleotide sequence ID" value="NZ_JAIULA010000008.1"/>
</dbReference>
<keyword evidence="13 16" id="KW-0326">Glycosidase</keyword>
<sequence length="275" mass="31424">MPELPEVETVRRGLQSQVLKAKVAQIDVLYSKMITGNVDEFVKKLKGCRIEAIDRRGKYLLIRFSQGLTVISHLRMEGKYFVEKREKPVEKHTHIIFELTDGRQLRYNDVRKFGRMQLIKTGTEDMVPSIKKLGPEPTADKFDKQLFYTDLMKRKKAIKTALLDQTLVAGIGNIYADEILWLSKVNPQTPCNHLTKKETTLIREKTIEELAAAVEAGGTTIRSYIDAFQHSGSFQFNLHVYGKKGQPCERCQTPIEKIVVGQRGTHFCPNCQKVK</sequence>
<evidence type="ECO:0000256" key="7">
    <source>
        <dbReference type="ARBA" id="ARBA00022801"/>
    </source>
</evidence>
<dbReference type="InterPro" id="IPR000214">
    <property type="entry name" value="Znf_DNA_glyclase/AP_lyase"/>
</dbReference>
<dbReference type="EC" id="3.2.2.23" evidence="16"/>
<keyword evidence="5 16" id="KW-0227">DNA damage</keyword>
<dbReference type="GO" id="GO:0006284">
    <property type="term" value="P:base-excision repair"/>
    <property type="evidence" value="ECO:0007669"/>
    <property type="project" value="InterPro"/>
</dbReference>
<evidence type="ECO:0000256" key="3">
    <source>
        <dbReference type="ARBA" id="ARBA00011245"/>
    </source>
</evidence>
<dbReference type="InterPro" id="IPR035937">
    <property type="entry name" value="FPG_N"/>
</dbReference>
<feature type="binding site" evidence="16">
    <location>
        <position position="154"/>
    </location>
    <ligand>
        <name>DNA</name>
        <dbReference type="ChEBI" id="CHEBI:16991"/>
    </ligand>
</feature>
<dbReference type="PANTHER" id="PTHR22993:SF9">
    <property type="entry name" value="FORMAMIDOPYRIMIDINE-DNA GLYCOSYLASE"/>
    <property type="match status" value="1"/>
</dbReference>
<keyword evidence="6 16" id="KW-0863">Zinc-finger</keyword>
<dbReference type="FunFam" id="3.20.190.10:FF:000001">
    <property type="entry name" value="Formamidopyrimidine-DNA glycosylase"/>
    <property type="match status" value="1"/>
</dbReference>
<comment type="function">
    <text evidence="15">Involved in base excision repair of DNA damaged by oxidation or by mutagenic agents. Acts as a DNA glycosylase that recognizes and removes damaged bases. Has a preference for oxidized purines, such as 7,8-dihydro-8-oxoguanine (8-oxoG). Has AP (apurinic/apyrimidinic) lyase activity and introduces nicks in the DNA strand. Cleaves the DNA backbone by beta-delta elimination to generate a single-strand break at the site of the removed base with both 3'- and 5'-phosphates.</text>
</comment>
<proteinExistence type="inferred from homology"/>
<evidence type="ECO:0000256" key="13">
    <source>
        <dbReference type="ARBA" id="ARBA00023295"/>
    </source>
</evidence>
<evidence type="ECO:0000256" key="4">
    <source>
        <dbReference type="ARBA" id="ARBA00022723"/>
    </source>
</evidence>
<dbReference type="Proteomes" id="UP001139006">
    <property type="component" value="Unassembled WGS sequence"/>
</dbReference>
<evidence type="ECO:0000256" key="1">
    <source>
        <dbReference type="ARBA" id="ARBA00001668"/>
    </source>
</evidence>
<dbReference type="Pfam" id="PF06831">
    <property type="entry name" value="H2TH"/>
    <property type="match status" value="1"/>
</dbReference>
<reference evidence="19 20" key="1">
    <citation type="journal article" date="2023" name="Int. J. Syst. Evol. Microbiol.">
        <title>Ligilactobacillus ubinensis sp. nov., a novel species isolated from the wild ferment of a durian fruit (Durio zibethinus).</title>
        <authorList>
            <person name="Heng Y.C."/>
            <person name="Menon N."/>
            <person name="Chen B."/>
            <person name="Loo B.Z.L."/>
            <person name="Wong G.W.J."/>
            <person name="Lim A.C.H."/>
            <person name="Silvaraju S."/>
            <person name="Kittelmann S."/>
        </authorList>
    </citation>
    <scope>NUCLEOTIDE SEQUENCE [LARGE SCALE GENOMIC DNA]</scope>
    <source>
        <strain evidence="19 20">WILCCON 0076</strain>
    </source>
</reference>
<evidence type="ECO:0000256" key="2">
    <source>
        <dbReference type="ARBA" id="ARBA00009409"/>
    </source>
</evidence>
<dbReference type="Pfam" id="PF06827">
    <property type="entry name" value="zf-FPG_IleRS"/>
    <property type="match status" value="1"/>
</dbReference>
<dbReference type="GO" id="GO:0003690">
    <property type="term" value="F:double-stranded DNA binding"/>
    <property type="evidence" value="ECO:0007669"/>
    <property type="project" value="UniProtKB-ARBA"/>
</dbReference>
<dbReference type="InterPro" id="IPR020629">
    <property type="entry name" value="FPG_Glyclase"/>
</dbReference>
<comment type="catalytic activity">
    <reaction evidence="14 16">
        <text>2'-deoxyribonucleotide-(2'-deoxyribose 5'-phosphate)-2'-deoxyribonucleotide-DNA = a 3'-end 2'-deoxyribonucleotide-(2,3-dehydro-2,3-deoxyribose 5'-phosphate)-DNA + a 5'-end 5'-phospho-2'-deoxyribonucleoside-DNA + H(+)</text>
        <dbReference type="Rhea" id="RHEA:66592"/>
        <dbReference type="Rhea" id="RHEA-COMP:13180"/>
        <dbReference type="Rhea" id="RHEA-COMP:16897"/>
        <dbReference type="Rhea" id="RHEA-COMP:17067"/>
        <dbReference type="ChEBI" id="CHEBI:15378"/>
        <dbReference type="ChEBI" id="CHEBI:136412"/>
        <dbReference type="ChEBI" id="CHEBI:157695"/>
        <dbReference type="ChEBI" id="CHEBI:167181"/>
        <dbReference type="EC" id="4.2.99.18"/>
    </reaction>
</comment>
<dbReference type="GO" id="GO:0034039">
    <property type="term" value="F:8-oxo-7,8-dihydroguanine DNA N-glycosylase activity"/>
    <property type="evidence" value="ECO:0007669"/>
    <property type="project" value="TreeGrafter"/>
</dbReference>
<evidence type="ECO:0000256" key="6">
    <source>
        <dbReference type="ARBA" id="ARBA00022771"/>
    </source>
</evidence>
<evidence type="ECO:0000256" key="14">
    <source>
        <dbReference type="ARBA" id="ARBA00044632"/>
    </source>
</evidence>
<keyword evidence="12 16" id="KW-0511">Multifunctional enzyme</keyword>
<evidence type="ECO:0000256" key="11">
    <source>
        <dbReference type="ARBA" id="ARBA00023239"/>
    </source>
</evidence>
<feature type="active site" description="Proton donor; for beta-elimination activity" evidence="16">
    <location>
        <position position="58"/>
    </location>
</feature>
<dbReference type="AlphaFoldDB" id="A0A9X2JL89"/>
<evidence type="ECO:0000256" key="10">
    <source>
        <dbReference type="ARBA" id="ARBA00023204"/>
    </source>
</evidence>
<keyword evidence="11 16" id="KW-0456">Lyase</keyword>
<dbReference type="SMART" id="SM00898">
    <property type="entry name" value="Fapy_DNA_glyco"/>
    <property type="match status" value="1"/>
</dbReference>
<feature type="binding site" evidence="16">
    <location>
        <position position="111"/>
    </location>
    <ligand>
        <name>DNA</name>
        <dbReference type="ChEBI" id="CHEBI:16991"/>
    </ligand>
</feature>
<dbReference type="Gene3D" id="1.10.8.50">
    <property type="match status" value="1"/>
</dbReference>
<dbReference type="PANTHER" id="PTHR22993">
    <property type="entry name" value="FORMAMIDOPYRIMIDINE-DNA GLYCOSYLASE"/>
    <property type="match status" value="1"/>
</dbReference>
<dbReference type="FunFam" id="1.10.8.50:FF:000003">
    <property type="entry name" value="Formamidopyrimidine-DNA glycosylase"/>
    <property type="match status" value="1"/>
</dbReference>
<evidence type="ECO:0000313" key="19">
    <source>
        <dbReference type="EMBL" id="MCP0886738.1"/>
    </source>
</evidence>
<evidence type="ECO:0000256" key="12">
    <source>
        <dbReference type="ARBA" id="ARBA00023268"/>
    </source>
</evidence>
<evidence type="ECO:0000259" key="17">
    <source>
        <dbReference type="PROSITE" id="PS51066"/>
    </source>
</evidence>
<feature type="active site" description="Proton donor" evidence="16">
    <location>
        <position position="3"/>
    </location>
</feature>
<dbReference type="PROSITE" id="PS51066">
    <property type="entry name" value="ZF_FPG_2"/>
    <property type="match status" value="1"/>
</dbReference>
<dbReference type="InterPro" id="IPR015886">
    <property type="entry name" value="H2TH_FPG"/>
</dbReference>
<dbReference type="SUPFAM" id="SSF57716">
    <property type="entry name" value="Glucocorticoid receptor-like (DNA-binding domain)"/>
    <property type="match status" value="1"/>
</dbReference>
<dbReference type="NCBIfam" id="NF002211">
    <property type="entry name" value="PRK01103.1"/>
    <property type="match status" value="1"/>
</dbReference>
<feature type="active site" description="Proton donor; for delta-elimination activity" evidence="16">
    <location>
        <position position="263"/>
    </location>
</feature>
<dbReference type="SUPFAM" id="SSF46946">
    <property type="entry name" value="S13-like H2TH domain"/>
    <property type="match status" value="1"/>
</dbReference>
<evidence type="ECO:0000256" key="5">
    <source>
        <dbReference type="ARBA" id="ARBA00022763"/>
    </source>
</evidence>
<dbReference type="GO" id="GO:0003684">
    <property type="term" value="F:damaged DNA binding"/>
    <property type="evidence" value="ECO:0007669"/>
    <property type="project" value="InterPro"/>
</dbReference>
<dbReference type="PROSITE" id="PS51068">
    <property type="entry name" value="FPG_CAT"/>
    <property type="match status" value="1"/>
</dbReference>
<evidence type="ECO:0000256" key="9">
    <source>
        <dbReference type="ARBA" id="ARBA00023125"/>
    </source>
</evidence>
<dbReference type="SUPFAM" id="SSF81624">
    <property type="entry name" value="N-terminal domain of MutM-like DNA repair proteins"/>
    <property type="match status" value="1"/>
</dbReference>
<dbReference type="CDD" id="cd08966">
    <property type="entry name" value="EcFpg-like_N"/>
    <property type="match status" value="1"/>
</dbReference>
<dbReference type="InterPro" id="IPR010979">
    <property type="entry name" value="Ribosomal_uS13-like_H2TH"/>
</dbReference>
<comment type="subunit">
    <text evidence="3 16">Monomer.</text>
</comment>
<dbReference type="Pfam" id="PF01149">
    <property type="entry name" value="Fapy_DNA_glyco"/>
    <property type="match status" value="1"/>
</dbReference>
<feature type="domain" description="Formamidopyrimidine-DNA glycosylase catalytic" evidence="18">
    <location>
        <begin position="2"/>
        <end position="114"/>
    </location>
</feature>
<comment type="caution">
    <text evidence="19">The sequence shown here is derived from an EMBL/GenBank/DDBJ whole genome shotgun (WGS) entry which is preliminary data.</text>
</comment>
<dbReference type="HAMAP" id="MF_00103">
    <property type="entry name" value="Fapy_DNA_glycosyl"/>
    <property type="match status" value="1"/>
</dbReference>
<dbReference type="Gene3D" id="3.20.190.10">
    <property type="entry name" value="MutM-like, N-terminal"/>
    <property type="match status" value="1"/>
</dbReference>
<dbReference type="InterPro" id="IPR012319">
    <property type="entry name" value="FPG_cat"/>
</dbReference>
<evidence type="ECO:0000256" key="15">
    <source>
        <dbReference type="ARBA" id="ARBA00060177"/>
    </source>
</evidence>
<dbReference type="GO" id="GO:0140078">
    <property type="term" value="F:class I DNA-(apurinic or apyrimidinic site) endonuclease activity"/>
    <property type="evidence" value="ECO:0007669"/>
    <property type="project" value="UniProtKB-EC"/>
</dbReference>
<gene>
    <name evidence="16 19" type="primary">mutM</name>
    <name evidence="16" type="synonym">fpg</name>
    <name evidence="19" type="ORF">LB941_05220</name>
</gene>
<dbReference type="NCBIfam" id="TIGR00577">
    <property type="entry name" value="fpg"/>
    <property type="match status" value="1"/>
</dbReference>
<comment type="catalytic activity">
    <reaction evidence="1 16">
        <text>Hydrolysis of DNA containing ring-opened 7-methylguanine residues, releasing 2,6-diamino-4-hydroxy-5-(N-methyl)formamidopyrimidine.</text>
        <dbReference type="EC" id="3.2.2.23"/>
    </reaction>
</comment>
<accession>A0A9X2JL89</accession>
<evidence type="ECO:0000256" key="16">
    <source>
        <dbReference type="HAMAP-Rule" id="MF_00103"/>
    </source>
</evidence>
<keyword evidence="4 16" id="KW-0479">Metal-binding</keyword>
<evidence type="ECO:0000256" key="8">
    <source>
        <dbReference type="ARBA" id="ARBA00022833"/>
    </source>
</evidence>
<organism evidence="19 20">
    <name type="scientific">Ligilactobacillus ubinensis</name>
    <dbReference type="NCBI Taxonomy" id="2876789"/>
    <lineage>
        <taxon>Bacteria</taxon>
        <taxon>Bacillati</taxon>
        <taxon>Bacillota</taxon>
        <taxon>Bacilli</taxon>
        <taxon>Lactobacillales</taxon>
        <taxon>Lactobacillaceae</taxon>
        <taxon>Ligilactobacillus</taxon>
    </lineage>
</organism>
<feature type="domain" description="FPG-type" evidence="17">
    <location>
        <begin position="239"/>
        <end position="273"/>
    </location>
</feature>